<name>A0A315ZA91_SEDFL</name>
<dbReference type="PANTHER" id="PTHR48081:SF30">
    <property type="entry name" value="ACETYL-HYDROLASE LIPR-RELATED"/>
    <property type="match status" value="1"/>
</dbReference>
<evidence type="ECO:0000313" key="4">
    <source>
        <dbReference type="EMBL" id="PWJ41758.1"/>
    </source>
</evidence>
<gene>
    <name evidence="4" type="ORF">BC781_1038</name>
</gene>
<dbReference type="PANTHER" id="PTHR48081">
    <property type="entry name" value="AB HYDROLASE SUPERFAMILY PROTEIN C4A8.06C"/>
    <property type="match status" value="1"/>
</dbReference>
<keyword evidence="5" id="KW-1185">Reference proteome</keyword>
<feature type="domain" description="Alpha/beta hydrolase fold-3" evidence="3">
    <location>
        <begin position="108"/>
        <end position="311"/>
    </location>
</feature>
<comment type="similarity">
    <text evidence="1">Belongs to the 'GDXG' lipolytic enzyme family.</text>
</comment>
<dbReference type="InterPro" id="IPR050300">
    <property type="entry name" value="GDXG_lipolytic_enzyme"/>
</dbReference>
<organism evidence="4 5">
    <name type="scientific">Sediminitomix flava</name>
    <dbReference type="NCBI Taxonomy" id="379075"/>
    <lineage>
        <taxon>Bacteria</taxon>
        <taxon>Pseudomonadati</taxon>
        <taxon>Bacteroidota</taxon>
        <taxon>Cytophagia</taxon>
        <taxon>Cytophagales</taxon>
        <taxon>Flammeovirgaceae</taxon>
        <taxon>Sediminitomix</taxon>
    </lineage>
</organism>
<dbReference type="SUPFAM" id="SSF53474">
    <property type="entry name" value="alpha/beta-Hydrolases"/>
    <property type="match status" value="1"/>
</dbReference>
<evidence type="ECO:0000256" key="1">
    <source>
        <dbReference type="ARBA" id="ARBA00010515"/>
    </source>
</evidence>
<dbReference type="GO" id="GO:0004806">
    <property type="term" value="F:triacylglycerol lipase activity"/>
    <property type="evidence" value="ECO:0007669"/>
    <property type="project" value="TreeGrafter"/>
</dbReference>
<dbReference type="InterPro" id="IPR029058">
    <property type="entry name" value="AB_hydrolase_fold"/>
</dbReference>
<dbReference type="InterPro" id="IPR013094">
    <property type="entry name" value="AB_hydrolase_3"/>
</dbReference>
<accession>A0A315ZA91</accession>
<protein>
    <submittedName>
        <fullName evidence="4">Acetyl esterase/lipase</fullName>
    </submittedName>
</protein>
<dbReference type="Pfam" id="PF07859">
    <property type="entry name" value="Abhydrolase_3"/>
    <property type="match status" value="1"/>
</dbReference>
<comment type="caution">
    <text evidence="4">The sequence shown here is derived from an EMBL/GenBank/DDBJ whole genome shotgun (WGS) entry which is preliminary data.</text>
</comment>
<dbReference type="AlphaFoldDB" id="A0A315ZA91"/>
<evidence type="ECO:0000259" key="3">
    <source>
        <dbReference type="Pfam" id="PF07859"/>
    </source>
</evidence>
<dbReference type="EMBL" id="QGDO01000003">
    <property type="protein sequence ID" value="PWJ41758.1"/>
    <property type="molecule type" value="Genomic_DNA"/>
</dbReference>
<keyword evidence="2" id="KW-0378">Hydrolase</keyword>
<dbReference type="Proteomes" id="UP000245535">
    <property type="component" value="Unassembled WGS sequence"/>
</dbReference>
<dbReference type="Gene3D" id="3.40.50.1820">
    <property type="entry name" value="alpha/beta hydrolase"/>
    <property type="match status" value="1"/>
</dbReference>
<evidence type="ECO:0000313" key="5">
    <source>
        <dbReference type="Proteomes" id="UP000245535"/>
    </source>
</evidence>
<reference evidence="4 5" key="1">
    <citation type="submission" date="2018-03" db="EMBL/GenBank/DDBJ databases">
        <title>Genomic Encyclopedia of Archaeal and Bacterial Type Strains, Phase II (KMG-II): from individual species to whole genera.</title>
        <authorList>
            <person name="Goeker M."/>
        </authorList>
    </citation>
    <scope>NUCLEOTIDE SEQUENCE [LARGE SCALE GENOMIC DNA]</scope>
    <source>
        <strain evidence="4 5">DSM 28229</strain>
    </source>
</reference>
<evidence type="ECO:0000256" key="2">
    <source>
        <dbReference type="ARBA" id="ARBA00022801"/>
    </source>
</evidence>
<proteinExistence type="inferred from homology"/>
<sequence length="336" mass="36636">MASVATISYAQESIPSDVDIRNYAASTVSESWENIFKNTPNPAAGPTAPAADNIEGWKQLNAIMSKVAFGREADVKEKYQITVEEQKIGGIRVLEITPKGWKEDGKRLIYTHGGGYTMFSADNTITSAALAANATGMRVISIDYTVAPNAQWKDITGEVVNVFKGLNAQGFTMENIGIFGDSAGGGLVGGSVLRLRDEGLGMPAVVVLWSPWADITETGDTYMTLKHAESNYVYKKVLGPSADAYADPKDQKHPYVSPVYGDFTKGFPPTLIQGGTREIFLSNFIRLYQAIDMAGQNVTLDIYEGMPHVFQIKSTESTETKVAVEKMAKYIQKYIN</sequence>